<feature type="transmembrane region" description="Helical" evidence="1">
    <location>
        <begin position="20"/>
        <end position="40"/>
    </location>
</feature>
<feature type="transmembrane region" description="Helical" evidence="1">
    <location>
        <begin position="86"/>
        <end position="106"/>
    </location>
</feature>
<organism evidence="2 3">
    <name type="scientific">Paenibacillus gansuensis</name>
    <dbReference type="NCBI Taxonomy" id="306542"/>
    <lineage>
        <taxon>Bacteria</taxon>
        <taxon>Bacillati</taxon>
        <taxon>Bacillota</taxon>
        <taxon>Bacilli</taxon>
        <taxon>Bacillales</taxon>
        <taxon>Paenibacillaceae</taxon>
        <taxon>Paenibacillus</taxon>
    </lineage>
</organism>
<accession>A0ABW5P8S8</accession>
<comment type="caution">
    <text evidence="2">The sequence shown here is derived from an EMBL/GenBank/DDBJ whole genome shotgun (WGS) entry which is preliminary data.</text>
</comment>
<dbReference type="Proteomes" id="UP001597541">
    <property type="component" value="Unassembled WGS sequence"/>
</dbReference>
<dbReference type="RefSeq" id="WP_377598985.1">
    <property type="nucleotide sequence ID" value="NZ_JBHUME010000002.1"/>
</dbReference>
<name>A0ABW5P8S8_9BACL</name>
<keyword evidence="1" id="KW-1133">Transmembrane helix</keyword>
<feature type="transmembrane region" description="Helical" evidence="1">
    <location>
        <begin position="52"/>
        <end position="74"/>
    </location>
</feature>
<keyword evidence="3" id="KW-1185">Reference proteome</keyword>
<sequence length="227" mass="25330">MNRTYAIFRMHAKDKLSWFYLPWIIMLFSFSVNLVIAAFVDEPVTTGGVASMYIYMMVTGMIVVSQTFSFALGLSVSRRDYFNGTMLMAAISGLIASVGLLVLSSIEQGTSGWGVDLHFYHFPYLNEGGLLEQVWIFFVLMTNFFLSGFFISSFQRRYGGMALTLFLAVLAVIIGIITFIISNEGWWGGIGDWLSSYSAGQLASMLFVLSLIYAASTFRLLRKSTVS</sequence>
<evidence type="ECO:0000313" key="3">
    <source>
        <dbReference type="Proteomes" id="UP001597541"/>
    </source>
</evidence>
<protein>
    <recommendedName>
        <fullName evidence="4">ABC transporter permease</fullName>
    </recommendedName>
</protein>
<feature type="transmembrane region" description="Helical" evidence="1">
    <location>
        <begin position="134"/>
        <end position="154"/>
    </location>
</feature>
<evidence type="ECO:0000313" key="2">
    <source>
        <dbReference type="EMBL" id="MFD2610858.1"/>
    </source>
</evidence>
<reference evidence="3" key="1">
    <citation type="journal article" date="2019" name="Int. J. Syst. Evol. Microbiol.">
        <title>The Global Catalogue of Microorganisms (GCM) 10K type strain sequencing project: providing services to taxonomists for standard genome sequencing and annotation.</title>
        <authorList>
            <consortium name="The Broad Institute Genomics Platform"/>
            <consortium name="The Broad Institute Genome Sequencing Center for Infectious Disease"/>
            <person name="Wu L."/>
            <person name="Ma J."/>
        </authorList>
    </citation>
    <scope>NUCLEOTIDE SEQUENCE [LARGE SCALE GENOMIC DNA]</scope>
    <source>
        <strain evidence="3">KCTC 3950</strain>
    </source>
</reference>
<keyword evidence="1" id="KW-0472">Membrane</keyword>
<feature type="transmembrane region" description="Helical" evidence="1">
    <location>
        <begin position="202"/>
        <end position="221"/>
    </location>
</feature>
<proteinExistence type="predicted"/>
<gene>
    <name evidence="2" type="ORF">ACFSUF_00310</name>
</gene>
<feature type="transmembrane region" description="Helical" evidence="1">
    <location>
        <begin position="161"/>
        <end position="182"/>
    </location>
</feature>
<keyword evidence="1" id="KW-0812">Transmembrane</keyword>
<evidence type="ECO:0000256" key="1">
    <source>
        <dbReference type="SAM" id="Phobius"/>
    </source>
</evidence>
<dbReference type="EMBL" id="JBHUME010000002">
    <property type="protein sequence ID" value="MFD2610858.1"/>
    <property type="molecule type" value="Genomic_DNA"/>
</dbReference>
<evidence type="ECO:0008006" key="4">
    <source>
        <dbReference type="Google" id="ProtNLM"/>
    </source>
</evidence>